<protein>
    <recommendedName>
        <fullName evidence="2">Nucleoside 2-deoxyribosyltransferase</fullName>
    </recommendedName>
</protein>
<organism evidence="1">
    <name type="scientific">marine sediment metagenome</name>
    <dbReference type="NCBI Taxonomy" id="412755"/>
    <lineage>
        <taxon>unclassified sequences</taxon>
        <taxon>metagenomes</taxon>
        <taxon>ecological metagenomes</taxon>
    </lineage>
</organism>
<comment type="caution">
    <text evidence="1">The sequence shown here is derived from an EMBL/GenBank/DDBJ whole genome shotgun (WGS) entry which is preliminary data.</text>
</comment>
<reference evidence="1" key="1">
    <citation type="journal article" date="2015" name="Nature">
        <title>Complex archaea that bridge the gap between prokaryotes and eukaryotes.</title>
        <authorList>
            <person name="Spang A."/>
            <person name="Saw J.H."/>
            <person name="Jorgensen S.L."/>
            <person name="Zaremba-Niedzwiedzka K."/>
            <person name="Martijn J."/>
            <person name="Lind A.E."/>
            <person name="van Eijk R."/>
            <person name="Schleper C."/>
            <person name="Guy L."/>
            <person name="Ettema T.J."/>
        </authorList>
    </citation>
    <scope>NUCLEOTIDE SEQUENCE</scope>
</reference>
<dbReference type="AlphaFoldDB" id="A0A0F8WJW2"/>
<evidence type="ECO:0000313" key="1">
    <source>
        <dbReference type="EMBL" id="KKK56928.1"/>
    </source>
</evidence>
<gene>
    <name evidence="1" type="ORF">LCGC14_3059620</name>
</gene>
<proteinExistence type="predicted"/>
<dbReference type="EMBL" id="LAZR01064746">
    <property type="protein sequence ID" value="KKK56928.1"/>
    <property type="molecule type" value="Genomic_DNA"/>
</dbReference>
<sequence>MKITLCGSTRFEKQYTAWNKYLTLKGHTVYSLGYWPPNPRPSEHEKTTLDLVHLSKIEESKCIFVIDCPRLAGEDQIEKPYIGESTSREIQWAYIRQKHVFYSHLEGVEDAL</sequence>
<evidence type="ECO:0008006" key="2">
    <source>
        <dbReference type="Google" id="ProtNLM"/>
    </source>
</evidence>
<accession>A0A0F8WJW2</accession>
<name>A0A0F8WJW2_9ZZZZ</name>